<keyword evidence="3" id="KW-1185">Reference proteome</keyword>
<dbReference type="Gene3D" id="1.25.40.90">
    <property type="match status" value="1"/>
</dbReference>
<reference evidence="4" key="1">
    <citation type="submission" date="2016-11" db="UniProtKB">
        <authorList>
            <consortium name="WormBaseParasite"/>
        </authorList>
    </citation>
    <scope>IDENTIFICATION</scope>
</reference>
<dbReference type="Pfam" id="PF04818">
    <property type="entry name" value="CID"/>
    <property type="match status" value="1"/>
</dbReference>
<dbReference type="Gene3D" id="6.10.250.2560">
    <property type="match status" value="1"/>
</dbReference>
<dbReference type="GO" id="GO:0000993">
    <property type="term" value="F:RNA polymerase II complex binding"/>
    <property type="evidence" value="ECO:0007669"/>
    <property type="project" value="TreeGrafter"/>
</dbReference>
<proteinExistence type="predicted"/>
<dbReference type="SUPFAM" id="SSF48464">
    <property type="entry name" value="ENTH/VHS domain"/>
    <property type="match status" value="1"/>
</dbReference>
<dbReference type="Proteomes" id="UP000095283">
    <property type="component" value="Unplaced"/>
</dbReference>
<dbReference type="PANTHER" id="PTHR12460:SF0">
    <property type="entry name" value="CID DOMAIN-CONTAINING PROTEIN-RELATED"/>
    <property type="match status" value="1"/>
</dbReference>
<dbReference type="GO" id="GO:0031124">
    <property type="term" value="P:mRNA 3'-end processing"/>
    <property type="evidence" value="ECO:0007669"/>
    <property type="project" value="TreeGrafter"/>
</dbReference>
<feature type="domain" description="CID" evidence="2">
    <location>
        <begin position="1"/>
        <end position="135"/>
    </location>
</feature>
<evidence type="ECO:0000259" key="2">
    <source>
        <dbReference type="PROSITE" id="PS51391"/>
    </source>
</evidence>
<dbReference type="SMART" id="SM00582">
    <property type="entry name" value="RPR"/>
    <property type="match status" value="1"/>
</dbReference>
<dbReference type="Pfam" id="PF16566">
    <property type="entry name" value="CREPT"/>
    <property type="match status" value="1"/>
</dbReference>
<evidence type="ECO:0000313" key="4">
    <source>
        <dbReference type="WBParaSite" id="Hba_14622"/>
    </source>
</evidence>
<feature type="coiled-coil region" evidence="1">
    <location>
        <begin position="239"/>
        <end position="266"/>
    </location>
</feature>
<organism evidence="3 4">
    <name type="scientific">Heterorhabditis bacteriophora</name>
    <name type="common">Entomopathogenic nematode worm</name>
    <dbReference type="NCBI Taxonomy" id="37862"/>
    <lineage>
        <taxon>Eukaryota</taxon>
        <taxon>Metazoa</taxon>
        <taxon>Ecdysozoa</taxon>
        <taxon>Nematoda</taxon>
        <taxon>Chromadorea</taxon>
        <taxon>Rhabditida</taxon>
        <taxon>Rhabditina</taxon>
        <taxon>Rhabditomorpha</taxon>
        <taxon>Strongyloidea</taxon>
        <taxon>Heterorhabditidae</taxon>
        <taxon>Heterorhabditis</taxon>
    </lineage>
</organism>
<name>A0A1I7XAK3_HETBA</name>
<dbReference type="WBParaSite" id="Hba_14622">
    <property type="protein sequence ID" value="Hba_14622"/>
    <property type="gene ID" value="Hba_14622"/>
</dbReference>
<dbReference type="InterPro" id="IPR032337">
    <property type="entry name" value="RPRD1A/B_C"/>
</dbReference>
<keyword evidence="1" id="KW-0175">Coiled coil</keyword>
<dbReference type="PROSITE" id="PS51391">
    <property type="entry name" value="CID"/>
    <property type="match status" value="1"/>
</dbReference>
<dbReference type="InterPro" id="IPR008942">
    <property type="entry name" value="ENTH_VHS"/>
</dbReference>
<protein>
    <submittedName>
        <fullName evidence="4">CID domain-containing protein</fullName>
    </submittedName>
</protein>
<evidence type="ECO:0000313" key="3">
    <source>
        <dbReference type="Proteomes" id="UP000095283"/>
    </source>
</evidence>
<evidence type="ECO:0000256" key="1">
    <source>
        <dbReference type="SAM" id="Coils"/>
    </source>
</evidence>
<dbReference type="AlphaFoldDB" id="A0A1I7XAK3"/>
<sequence>MSGFSEAMMREKLAKLSHQQEAIQTLSLWLLHHQRQHSKVIVDVWLKEVRQEVNAHRLVNLIYLANDVIQNSRKKNPEFADNFFVVLEPAFRHAAKISGPDLDRAMMKVLRVWKDRLIYSIDQITHLEAISLRRRPVGHSHSTPALIANTQPIAVEAYGTTKPPTSQPDYDDEIVSRNTRELLDSLRKLDVPPSADADIRHKIASYPETIANPQMLETIKNSEEAQQLLSQITEAEPLVRDYCQRLAEEMLERRNLQKQLDDLVVNVRSTVEYQEKLVREVRRVEERVKADLVENDILNCILFLQVKKAYNSLPDLTEMEGQSGNPLPSLENLFDLN</sequence>
<accession>A0A1I7XAK3</accession>
<dbReference type="InterPro" id="IPR006569">
    <property type="entry name" value="CID_dom"/>
</dbReference>
<dbReference type="PANTHER" id="PTHR12460">
    <property type="entry name" value="CYCLIN-DEPENDENT KINASE INHIBITOR-RELATED PROTEIN"/>
    <property type="match status" value="1"/>
</dbReference>